<dbReference type="InterPro" id="IPR014716">
    <property type="entry name" value="Fibrinogen_a/b/g_C_1"/>
</dbReference>
<organism evidence="2 3">
    <name type="scientific">Hydra vulgaris</name>
    <name type="common">Hydra</name>
    <name type="synonym">Hydra attenuata</name>
    <dbReference type="NCBI Taxonomy" id="6087"/>
    <lineage>
        <taxon>Eukaryota</taxon>
        <taxon>Metazoa</taxon>
        <taxon>Cnidaria</taxon>
        <taxon>Hydrozoa</taxon>
        <taxon>Hydroidolina</taxon>
        <taxon>Anthoathecata</taxon>
        <taxon>Aplanulata</taxon>
        <taxon>Hydridae</taxon>
        <taxon>Hydra</taxon>
    </lineage>
</organism>
<evidence type="ECO:0000259" key="1">
    <source>
        <dbReference type="SMART" id="SM00186"/>
    </source>
</evidence>
<dbReference type="PANTHER" id="PTHR19143">
    <property type="entry name" value="FIBRINOGEN/TENASCIN/ANGIOPOEITIN"/>
    <property type="match status" value="1"/>
</dbReference>
<dbReference type="InterPro" id="IPR050373">
    <property type="entry name" value="Fibrinogen_C-term_domain"/>
</dbReference>
<name>A0ABM4BSZ0_HYDVU</name>
<dbReference type="GeneID" id="136079791"/>
<accession>A0ABM4BSZ0</accession>
<dbReference type="Gene3D" id="3.90.215.10">
    <property type="entry name" value="Gamma Fibrinogen, chain A, domain 1"/>
    <property type="match status" value="1"/>
</dbReference>
<evidence type="ECO:0000313" key="2">
    <source>
        <dbReference type="Proteomes" id="UP001652625"/>
    </source>
</evidence>
<dbReference type="Proteomes" id="UP001652625">
    <property type="component" value="Chromosome 04"/>
</dbReference>
<evidence type="ECO:0000313" key="3">
    <source>
        <dbReference type="RefSeq" id="XP_065652273.1"/>
    </source>
</evidence>
<dbReference type="InterPro" id="IPR036056">
    <property type="entry name" value="Fibrinogen-like_C"/>
</dbReference>
<sequence>MKSENYAACYFLLIISLRNIITQYSYPAQKSLTGYSVTVFKEKRVDNITDIVEIHTNYKQCVAACYRKNSCKSIDAEILNNSALRCRFFNLTSPNVQLVEGFLFISMKPPNCSLSCSLTLNPCGECKCHPSCAGRNRRPYICNCTNAGIKKTCQDHYNDGFNKTGIYQISPNGSVFETVCEMDKVEQQNPKVTNPICYLLKSNSLILSNSSVSYCVVTCANLSGIDTMFFSRSFGCLCGHKQVSSLLLNTQFDYCTIDSSSKNCILSKVKSNQLIGYDNLFSIGYISWGSCVSFCVDYQQKNPTQNGYVASFIADVYGDCQCFYGFSGQKISFNLSCLFYETIPPTALPKIKVNERVLTFNNLVATLTSLKKTYSVSFKFYLKSLLEEYRSVIHLTIGSNVEQYGDRCPAVWVISGQLFICSAINGDKNSCITTYQLPLNAWSAIKISQINQNEVYKYIISINETVVYSIINTVPQSFSNVYVYSADPWHASSNDSIKDLKIINENDIETSDPVEQKLINGNLNATLSFLGKTYSVSFKVKPRSYSQGWKSVIHLTIGGSWGRFGDRCPAVWFYYDGSGRLYISAAVNEDYDYIFTTQPLPLNQWSSLQISQFQINGIYMYTVYLNELLVHSIVNKKPQSFSNVKVYTGNPWSIALNGSIKDLKITGGRSEIWIPMMTRFSNWESSFWNRSYESYENGFGLINQQWIGLEKLYQITNTFFTDMRVDYFFEDSITFSTMYYNVNIGSSEDSYVLSYESYDPRDSFEPDRLNANGITFKSCSKWWTNSCNEYVSPTSSHYISYGSTENLLSIQFFLRTNEIK</sequence>
<keyword evidence="2" id="KW-1185">Reference proteome</keyword>
<feature type="domain" description="Fibrinogen C-terminal" evidence="1">
    <location>
        <begin position="636"/>
        <end position="811"/>
    </location>
</feature>
<dbReference type="RefSeq" id="XP_065652273.1">
    <property type="nucleotide sequence ID" value="XM_065796201.1"/>
</dbReference>
<gene>
    <name evidence="3" type="primary">LOC136079791</name>
</gene>
<proteinExistence type="predicted"/>
<dbReference type="InterPro" id="IPR002181">
    <property type="entry name" value="Fibrinogen_a/b/g_C_dom"/>
</dbReference>
<protein>
    <submittedName>
        <fullName evidence="3">Uncharacterized protein LOC136079791 isoform X1</fullName>
    </submittedName>
</protein>
<reference evidence="3" key="1">
    <citation type="submission" date="2025-08" db="UniProtKB">
        <authorList>
            <consortium name="RefSeq"/>
        </authorList>
    </citation>
    <scope>IDENTIFICATION</scope>
</reference>
<dbReference type="Pfam" id="PF00147">
    <property type="entry name" value="Fibrinogen_C"/>
    <property type="match status" value="1"/>
</dbReference>
<dbReference type="SUPFAM" id="SSF56496">
    <property type="entry name" value="Fibrinogen C-terminal domain-like"/>
    <property type="match status" value="1"/>
</dbReference>
<dbReference type="SMART" id="SM00186">
    <property type="entry name" value="FBG"/>
    <property type="match status" value="1"/>
</dbReference>
<dbReference type="PANTHER" id="PTHR19143:SF327">
    <property type="entry name" value="FI21813P1-RELATED"/>
    <property type="match status" value="1"/>
</dbReference>